<feature type="signal peptide" evidence="1">
    <location>
        <begin position="1"/>
        <end position="21"/>
    </location>
</feature>
<name>A0ABX4NFS8_9LEPT</name>
<accession>A0ABX4NFS8</accession>
<sequence>MITKVLKSGFLAILLTLFVSAGLHTHTERENRTFGEPAYSVDHDYQQAQSCPICQFQRGTHSFWNPDFQSSLSSPIFQREEFYTSEIFVLTFSFDPIRLGRAPPLHS</sequence>
<keyword evidence="1" id="KW-0732">Signal</keyword>
<dbReference type="RefSeq" id="WP_100764176.1">
    <property type="nucleotide sequence ID" value="NZ_NPDS01000010.1"/>
</dbReference>
<keyword evidence="3" id="KW-1185">Reference proteome</keyword>
<dbReference type="EMBL" id="NPDS01000010">
    <property type="protein sequence ID" value="PJZ55661.1"/>
    <property type="molecule type" value="Genomic_DNA"/>
</dbReference>
<feature type="chain" id="PRO_5045618899" evidence="1">
    <location>
        <begin position="22"/>
        <end position="107"/>
    </location>
</feature>
<gene>
    <name evidence="2" type="ORF">CH367_19500</name>
</gene>
<evidence type="ECO:0000313" key="3">
    <source>
        <dbReference type="Proteomes" id="UP000231879"/>
    </source>
</evidence>
<proteinExistence type="predicted"/>
<dbReference type="NCBIfam" id="NF047702">
    <property type="entry name" value="LIC10965_fam"/>
    <property type="match status" value="1"/>
</dbReference>
<evidence type="ECO:0000256" key="1">
    <source>
        <dbReference type="SAM" id="SignalP"/>
    </source>
</evidence>
<organism evidence="2 3">
    <name type="scientific">Leptospira barantonii</name>
    <dbReference type="NCBI Taxonomy" id="2023184"/>
    <lineage>
        <taxon>Bacteria</taxon>
        <taxon>Pseudomonadati</taxon>
        <taxon>Spirochaetota</taxon>
        <taxon>Spirochaetia</taxon>
        <taxon>Leptospirales</taxon>
        <taxon>Leptospiraceae</taxon>
        <taxon>Leptospira</taxon>
    </lineage>
</organism>
<comment type="caution">
    <text evidence="2">The sequence shown here is derived from an EMBL/GenBank/DDBJ whole genome shotgun (WGS) entry which is preliminary data.</text>
</comment>
<evidence type="ECO:0000313" key="2">
    <source>
        <dbReference type="EMBL" id="PJZ55661.1"/>
    </source>
</evidence>
<reference evidence="2 3" key="1">
    <citation type="submission" date="2017-07" db="EMBL/GenBank/DDBJ databases">
        <title>Leptospira spp. isolated from tropical soils.</title>
        <authorList>
            <person name="Thibeaux R."/>
            <person name="Iraola G."/>
            <person name="Ferres I."/>
            <person name="Bierque E."/>
            <person name="Girault D."/>
            <person name="Soupe-Gilbert M.-E."/>
            <person name="Picardeau M."/>
            <person name="Goarant C."/>
        </authorList>
    </citation>
    <scope>NUCLEOTIDE SEQUENCE [LARGE SCALE GENOMIC DNA]</scope>
    <source>
        <strain evidence="2 3">FH4-C-A1</strain>
    </source>
</reference>
<protein>
    <submittedName>
        <fullName evidence="2">Uncharacterized protein</fullName>
    </submittedName>
</protein>
<dbReference type="Proteomes" id="UP000231879">
    <property type="component" value="Unassembled WGS sequence"/>
</dbReference>